<gene>
    <name evidence="1" type="ORF">GMARGA_LOCUS31122</name>
</gene>
<accession>A0ABN7WI63</accession>
<proteinExistence type="predicted"/>
<evidence type="ECO:0000313" key="2">
    <source>
        <dbReference type="Proteomes" id="UP000789901"/>
    </source>
</evidence>
<dbReference type="EMBL" id="CAJVQB010045628">
    <property type="protein sequence ID" value="CAG8832574.1"/>
    <property type="molecule type" value="Genomic_DNA"/>
</dbReference>
<keyword evidence="2" id="KW-1185">Reference proteome</keyword>
<sequence length="54" mass="6179">VSSTHLIERSRKQNLKIEKLGTYRNIFASSEAEIQQQLQVVAQDILPKDQNIAK</sequence>
<name>A0ABN7WI63_GIGMA</name>
<reference evidence="1 2" key="1">
    <citation type="submission" date="2021-06" db="EMBL/GenBank/DDBJ databases">
        <authorList>
            <person name="Kallberg Y."/>
            <person name="Tangrot J."/>
            <person name="Rosling A."/>
        </authorList>
    </citation>
    <scope>NUCLEOTIDE SEQUENCE [LARGE SCALE GENOMIC DNA]</scope>
    <source>
        <strain evidence="1 2">120-4 pot B 10/14</strain>
    </source>
</reference>
<dbReference type="Proteomes" id="UP000789901">
    <property type="component" value="Unassembled WGS sequence"/>
</dbReference>
<protein>
    <submittedName>
        <fullName evidence="1">30912_t:CDS:1</fullName>
    </submittedName>
</protein>
<organism evidence="1 2">
    <name type="scientific">Gigaspora margarita</name>
    <dbReference type="NCBI Taxonomy" id="4874"/>
    <lineage>
        <taxon>Eukaryota</taxon>
        <taxon>Fungi</taxon>
        <taxon>Fungi incertae sedis</taxon>
        <taxon>Mucoromycota</taxon>
        <taxon>Glomeromycotina</taxon>
        <taxon>Glomeromycetes</taxon>
        <taxon>Diversisporales</taxon>
        <taxon>Gigasporaceae</taxon>
        <taxon>Gigaspora</taxon>
    </lineage>
</organism>
<comment type="caution">
    <text evidence="1">The sequence shown here is derived from an EMBL/GenBank/DDBJ whole genome shotgun (WGS) entry which is preliminary data.</text>
</comment>
<evidence type="ECO:0000313" key="1">
    <source>
        <dbReference type="EMBL" id="CAG8832574.1"/>
    </source>
</evidence>
<feature type="non-terminal residue" evidence="1">
    <location>
        <position position="1"/>
    </location>
</feature>